<dbReference type="Gene3D" id="1.10.1170.10">
    <property type="entry name" value="Inhibitor Of Apoptosis Protein (2mihbC-IAP-1), Chain A"/>
    <property type="match status" value="1"/>
</dbReference>
<reference evidence="3" key="1">
    <citation type="submission" date="2020-01" db="EMBL/GenBank/DDBJ databases">
        <title>Draft genome sequence of the Termite Coptotermes fromosanus.</title>
        <authorList>
            <person name="Itakura S."/>
            <person name="Yosikawa Y."/>
            <person name="Umezawa K."/>
        </authorList>
    </citation>
    <scope>NUCLEOTIDE SEQUENCE [LARGE SCALE GENOMIC DNA]</scope>
</reference>
<accession>A0A6L2PXH2</accession>
<proteinExistence type="predicted"/>
<organism evidence="2 3">
    <name type="scientific">Coptotermes formosanus</name>
    <name type="common">Formosan subterranean termite</name>
    <dbReference type="NCBI Taxonomy" id="36987"/>
    <lineage>
        <taxon>Eukaryota</taxon>
        <taxon>Metazoa</taxon>
        <taxon>Ecdysozoa</taxon>
        <taxon>Arthropoda</taxon>
        <taxon>Hexapoda</taxon>
        <taxon>Insecta</taxon>
        <taxon>Pterygota</taxon>
        <taxon>Neoptera</taxon>
        <taxon>Polyneoptera</taxon>
        <taxon>Dictyoptera</taxon>
        <taxon>Blattodea</taxon>
        <taxon>Blattoidea</taxon>
        <taxon>Termitoidae</taxon>
        <taxon>Rhinotermitidae</taxon>
        <taxon>Coptotermes</taxon>
    </lineage>
</organism>
<dbReference type="PROSITE" id="PS50143">
    <property type="entry name" value="BIR_REPEAT_2"/>
    <property type="match status" value="1"/>
</dbReference>
<sequence length="79" mass="9226">MEFRPHSRPEKSDDIPPNVGSDINTMTDTYVRHQAGKEWRGPIFMNYTTYKQRLQSFTNWPLGKIPSPEELNAAGFYYT</sequence>
<dbReference type="InterPro" id="IPR001370">
    <property type="entry name" value="BIR_rpt"/>
</dbReference>
<dbReference type="AlphaFoldDB" id="A0A6L2PXH2"/>
<feature type="compositionally biased region" description="Basic and acidic residues" evidence="1">
    <location>
        <begin position="1"/>
        <end position="14"/>
    </location>
</feature>
<dbReference type="Proteomes" id="UP000502823">
    <property type="component" value="Unassembled WGS sequence"/>
</dbReference>
<evidence type="ECO:0000256" key="1">
    <source>
        <dbReference type="SAM" id="MobiDB-lite"/>
    </source>
</evidence>
<evidence type="ECO:0000313" key="3">
    <source>
        <dbReference type="Proteomes" id="UP000502823"/>
    </source>
</evidence>
<dbReference type="EMBL" id="BLKM01009345">
    <property type="protein sequence ID" value="GFG36290.1"/>
    <property type="molecule type" value="Genomic_DNA"/>
</dbReference>
<dbReference type="InParanoid" id="A0A6L2PXH2"/>
<feature type="region of interest" description="Disordered" evidence="1">
    <location>
        <begin position="1"/>
        <end position="25"/>
    </location>
</feature>
<evidence type="ECO:0000313" key="2">
    <source>
        <dbReference type="EMBL" id="GFG36290.1"/>
    </source>
</evidence>
<dbReference type="SUPFAM" id="SSF57924">
    <property type="entry name" value="Inhibitor of apoptosis (IAP) repeat"/>
    <property type="match status" value="1"/>
</dbReference>
<name>A0A6L2PXH2_COPFO</name>
<keyword evidence="3" id="KW-1185">Reference proteome</keyword>
<gene>
    <name evidence="2" type="ORF">Cfor_11857</name>
</gene>
<protein>
    <submittedName>
        <fullName evidence="2">Uncharacterized protein</fullName>
    </submittedName>
</protein>
<feature type="non-terminal residue" evidence="2">
    <location>
        <position position="79"/>
    </location>
</feature>
<dbReference type="OrthoDB" id="5855668at2759"/>
<comment type="caution">
    <text evidence="2">The sequence shown here is derived from an EMBL/GenBank/DDBJ whole genome shotgun (WGS) entry which is preliminary data.</text>
</comment>